<protein>
    <submittedName>
        <fullName evidence="2">Uncharacterized protein</fullName>
    </submittedName>
</protein>
<dbReference type="KEGG" id="bsc:COCSADRAFT_318812"/>
<accession>M2T7H6</accession>
<proteinExistence type="predicted"/>
<name>M2T7H6_COCSN</name>
<sequence>MGSGVAKEHVQGPPGPLSRAQWQCWRLSPPMTLSQTPLPTSKHIEGIHDGPRLDATASPFGQQSFHSARRGKEAPSSQMGDMSTALLVHTYWGSPHLAHSAGSFAPCLVNQLAISPRPSPSATPRLLPGGLPCLDSSTLLRFRPFSVSQIETCSLLKIVSSVRAMSVSPP</sequence>
<evidence type="ECO:0000313" key="2">
    <source>
        <dbReference type="EMBL" id="EMD65171.1"/>
    </source>
</evidence>
<dbReference type="EMBL" id="KB445642">
    <property type="protein sequence ID" value="EMD65171.1"/>
    <property type="molecule type" value="Genomic_DNA"/>
</dbReference>
<dbReference type="AlphaFoldDB" id="M2T7H6"/>
<reference evidence="2 3" key="1">
    <citation type="journal article" date="2012" name="PLoS Pathog.">
        <title>Diverse lifestyles and strategies of plant pathogenesis encoded in the genomes of eighteen Dothideomycetes fungi.</title>
        <authorList>
            <person name="Ohm R.A."/>
            <person name="Feau N."/>
            <person name="Henrissat B."/>
            <person name="Schoch C.L."/>
            <person name="Horwitz B.A."/>
            <person name="Barry K.W."/>
            <person name="Condon B.J."/>
            <person name="Copeland A.C."/>
            <person name="Dhillon B."/>
            <person name="Glaser F."/>
            <person name="Hesse C.N."/>
            <person name="Kosti I."/>
            <person name="LaButti K."/>
            <person name="Lindquist E.A."/>
            <person name="Lucas S."/>
            <person name="Salamov A.A."/>
            <person name="Bradshaw R.E."/>
            <person name="Ciuffetti L."/>
            <person name="Hamelin R.C."/>
            <person name="Kema G.H.J."/>
            <person name="Lawrence C."/>
            <person name="Scott J.A."/>
            <person name="Spatafora J.W."/>
            <person name="Turgeon B.G."/>
            <person name="de Wit P.J.G.M."/>
            <person name="Zhong S."/>
            <person name="Goodwin S.B."/>
            <person name="Grigoriev I.V."/>
        </authorList>
    </citation>
    <scope>NUCLEOTIDE SEQUENCE [LARGE SCALE GENOMIC DNA]</scope>
    <source>
        <strain evidence="3">ND90Pr / ATCC 201652</strain>
    </source>
</reference>
<dbReference type="RefSeq" id="XP_007699644.1">
    <property type="nucleotide sequence ID" value="XM_007701454.1"/>
</dbReference>
<feature type="region of interest" description="Disordered" evidence="1">
    <location>
        <begin position="31"/>
        <end position="78"/>
    </location>
</feature>
<evidence type="ECO:0000256" key="1">
    <source>
        <dbReference type="SAM" id="MobiDB-lite"/>
    </source>
</evidence>
<gene>
    <name evidence="2" type="ORF">COCSADRAFT_318812</name>
</gene>
<feature type="region of interest" description="Disordered" evidence="1">
    <location>
        <begin position="1"/>
        <end position="20"/>
    </location>
</feature>
<dbReference type="HOGENOM" id="CLU_1570493_0_0_1"/>
<dbReference type="GeneID" id="19136567"/>
<dbReference type="Proteomes" id="UP000016934">
    <property type="component" value="Unassembled WGS sequence"/>
</dbReference>
<feature type="compositionally biased region" description="Basic and acidic residues" evidence="1">
    <location>
        <begin position="1"/>
        <end position="10"/>
    </location>
</feature>
<reference evidence="3" key="2">
    <citation type="journal article" date="2013" name="PLoS Genet.">
        <title>Comparative genome structure, secondary metabolite, and effector coding capacity across Cochliobolus pathogens.</title>
        <authorList>
            <person name="Condon B.J."/>
            <person name="Leng Y."/>
            <person name="Wu D."/>
            <person name="Bushley K.E."/>
            <person name="Ohm R.A."/>
            <person name="Otillar R."/>
            <person name="Martin J."/>
            <person name="Schackwitz W."/>
            <person name="Grimwood J."/>
            <person name="MohdZainudin N."/>
            <person name="Xue C."/>
            <person name="Wang R."/>
            <person name="Manning V.A."/>
            <person name="Dhillon B."/>
            <person name="Tu Z.J."/>
            <person name="Steffenson B.J."/>
            <person name="Salamov A."/>
            <person name="Sun H."/>
            <person name="Lowry S."/>
            <person name="LaButti K."/>
            <person name="Han J."/>
            <person name="Copeland A."/>
            <person name="Lindquist E."/>
            <person name="Barry K."/>
            <person name="Schmutz J."/>
            <person name="Baker S.E."/>
            <person name="Ciuffetti L.M."/>
            <person name="Grigoriev I.V."/>
            <person name="Zhong S."/>
            <person name="Turgeon B.G."/>
        </authorList>
    </citation>
    <scope>NUCLEOTIDE SEQUENCE [LARGE SCALE GENOMIC DNA]</scope>
    <source>
        <strain evidence="3">ND90Pr / ATCC 201652</strain>
    </source>
</reference>
<organism evidence="2 3">
    <name type="scientific">Cochliobolus sativus (strain ND90Pr / ATCC 201652)</name>
    <name type="common">Common root rot and spot blotch fungus</name>
    <name type="synonym">Bipolaris sorokiniana</name>
    <dbReference type="NCBI Taxonomy" id="665912"/>
    <lineage>
        <taxon>Eukaryota</taxon>
        <taxon>Fungi</taxon>
        <taxon>Dikarya</taxon>
        <taxon>Ascomycota</taxon>
        <taxon>Pezizomycotina</taxon>
        <taxon>Dothideomycetes</taxon>
        <taxon>Pleosporomycetidae</taxon>
        <taxon>Pleosporales</taxon>
        <taxon>Pleosporineae</taxon>
        <taxon>Pleosporaceae</taxon>
        <taxon>Bipolaris</taxon>
    </lineage>
</organism>
<keyword evidence="3" id="KW-1185">Reference proteome</keyword>
<evidence type="ECO:0000313" key="3">
    <source>
        <dbReference type="Proteomes" id="UP000016934"/>
    </source>
</evidence>
<feature type="compositionally biased region" description="Basic and acidic residues" evidence="1">
    <location>
        <begin position="42"/>
        <end position="52"/>
    </location>
</feature>